<protein>
    <submittedName>
        <fullName evidence="3">Uncharacterized protein</fullName>
    </submittedName>
</protein>
<feature type="transmembrane region" description="Helical" evidence="2">
    <location>
        <begin position="99"/>
        <end position="117"/>
    </location>
</feature>
<name>A0A4Q5LFE1_9BACT</name>
<keyword evidence="2" id="KW-0812">Transmembrane</keyword>
<evidence type="ECO:0000256" key="2">
    <source>
        <dbReference type="SAM" id="Phobius"/>
    </source>
</evidence>
<evidence type="ECO:0000313" key="4">
    <source>
        <dbReference type="Proteomes" id="UP000294155"/>
    </source>
</evidence>
<evidence type="ECO:0000256" key="1">
    <source>
        <dbReference type="SAM" id="Coils"/>
    </source>
</evidence>
<reference evidence="3 4" key="1">
    <citation type="submission" date="2019-02" db="EMBL/GenBank/DDBJ databases">
        <title>Bacterial novel species isolated from soil.</title>
        <authorList>
            <person name="Jung H.-Y."/>
        </authorList>
    </citation>
    <scope>NUCLEOTIDE SEQUENCE [LARGE SCALE GENOMIC DNA]</scope>
    <source>
        <strain evidence="3 4">1-3-3-3</strain>
    </source>
</reference>
<proteinExistence type="predicted"/>
<accession>A0A4Q5LFE1</accession>
<keyword evidence="4" id="KW-1185">Reference proteome</keyword>
<dbReference type="Proteomes" id="UP000294155">
    <property type="component" value="Unassembled WGS sequence"/>
</dbReference>
<dbReference type="AlphaFoldDB" id="A0A4Q5LFE1"/>
<feature type="coiled-coil region" evidence="1">
    <location>
        <begin position="171"/>
        <end position="198"/>
    </location>
</feature>
<evidence type="ECO:0000313" key="3">
    <source>
        <dbReference type="EMBL" id="RYU81865.1"/>
    </source>
</evidence>
<keyword evidence="2" id="KW-1133">Transmembrane helix</keyword>
<dbReference type="EMBL" id="SEWE01000008">
    <property type="protein sequence ID" value="RYU81865.1"/>
    <property type="molecule type" value="Genomic_DNA"/>
</dbReference>
<sequence length="232" mass="25320">MSQTPNHFEAGRPNLQRALDQLPAHEPADSLWARIDAELGAEEAIARALPALPAHEPADDLWAAITAELDAAPAASPLTITPEPAPLAVRPLWPAYRRVAGLAAAILLLAGVFWAQWSRPAASRVVPRETITYSEEVVEEPAEARAGLASFDPLDEQGLAFIDAHCTSLPSVCQSDEFQELRTQLTELEAEEQRLQKDARRLGPTPELVRHQVQVTTLKASVTRELIQLLIS</sequence>
<organism evidence="3 4">
    <name type="scientific">Hymenobacter persicinus</name>
    <dbReference type="NCBI Taxonomy" id="2025506"/>
    <lineage>
        <taxon>Bacteria</taxon>
        <taxon>Pseudomonadati</taxon>
        <taxon>Bacteroidota</taxon>
        <taxon>Cytophagia</taxon>
        <taxon>Cytophagales</taxon>
        <taxon>Hymenobacteraceae</taxon>
        <taxon>Hymenobacter</taxon>
    </lineage>
</organism>
<keyword evidence="1" id="KW-0175">Coiled coil</keyword>
<keyword evidence="2" id="KW-0472">Membrane</keyword>
<gene>
    <name evidence="3" type="ORF">EWM57_05645</name>
</gene>
<dbReference type="RefSeq" id="WP_129920169.1">
    <property type="nucleotide sequence ID" value="NZ_SEWE01000008.1"/>
</dbReference>
<comment type="caution">
    <text evidence="3">The sequence shown here is derived from an EMBL/GenBank/DDBJ whole genome shotgun (WGS) entry which is preliminary data.</text>
</comment>
<dbReference type="OrthoDB" id="882004at2"/>